<proteinExistence type="predicted"/>
<dbReference type="AlphaFoldDB" id="A0A4V3SCL8"/>
<protein>
    <submittedName>
        <fullName evidence="2">Uncharacterized protein</fullName>
    </submittedName>
</protein>
<dbReference type="EMBL" id="QBLH01000169">
    <property type="protein sequence ID" value="TGZ57264.1"/>
    <property type="molecule type" value="Genomic_DNA"/>
</dbReference>
<sequence>MITVSVHASFGREIREKEEEEDERIGAKATVASTSCATRRGSYAAHRRVIEVLRTLRPGSDQVQPIQHQDTVRLDSRHLKDYRCRSVDQFRSPAKIISER</sequence>
<dbReference type="Proteomes" id="UP000310200">
    <property type="component" value="Unassembled WGS sequence"/>
</dbReference>
<accession>A0A4V3SCL8</accession>
<evidence type="ECO:0000313" key="3">
    <source>
        <dbReference type="Proteomes" id="UP000310200"/>
    </source>
</evidence>
<keyword evidence="3" id="KW-1185">Reference proteome</keyword>
<evidence type="ECO:0000313" key="2">
    <source>
        <dbReference type="EMBL" id="TGZ57264.1"/>
    </source>
</evidence>
<evidence type="ECO:0000256" key="1">
    <source>
        <dbReference type="SAM" id="MobiDB-lite"/>
    </source>
</evidence>
<name>A0A4V3SCL8_9HYME</name>
<organism evidence="2 3">
    <name type="scientific">Temnothorax longispinosus</name>
    <dbReference type="NCBI Taxonomy" id="300112"/>
    <lineage>
        <taxon>Eukaryota</taxon>
        <taxon>Metazoa</taxon>
        <taxon>Ecdysozoa</taxon>
        <taxon>Arthropoda</taxon>
        <taxon>Hexapoda</taxon>
        <taxon>Insecta</taxon>
        <taxon>Pterygota</taxon>
        <taxon>Neoptera</taxon>
        <taxon>Endopterygota</taxon>
        <taxon>Hymenoptera</taxon>
        <taxon>Apocrita</taxon>
        <taxon>Aculeata</taxon>
        <taxon>Formicoidea</taxon>
        <taxon>Formicidae</taxon>
        <taxon>Myrmicinae</taxon>
        <taxon>Temnothorax</taxon>
    </lineage>
</organism>
<gene>
    <name evidence="2" type="ORF">DBV15_09864</name>
</gene>
<reference evidence="2 3" key="1">
    <citation type="journal article" date="2019" name="Philos. Trans. R. Soc. Lond., B, Biol. Sci.">
        <title>Ant behaviour and brain gene expression of defending hosts depend on the ecological success of the intruding social parasite.</title>
        <authorList>
            <person name="Kaur R."/>
            <person name="Stoldt M."/>
            <person name="Jongepier E."/>
            <person name="Feldmeyer B."/>
            <person name="Menzel F."/>
            <person name="Bornberg-Bauer E."/>
            <person name="Foitzik S."/>
        </authorList>
    </citation>
    <scope>NUCLEOTIDE SEQUENCE [LARGE SCALE GENOMIC DNA]</scope>
    <source>
        <tissue evidence="2">Whole body</tissue>
    </source>
</reference>
<feature type="region of interest" description="Disordered" evidence="1">
    <location>
        <begin position="1"/>
        <end position="27"/>
    </location>
</feature>
<comment type="caution">
    <text evidence="2">The sequence shown here is derived from an EMBL/GenBank/DDBJ whole genome shotgun (WGS) entry which is preliminary data.</text>
</comment>